<keyword evidence="2" id="KW-1133">Transmembrane helix</keyword>
<feature type="compositionally biased region" description="Basic and acidic residues" evidence="1">
    <location>
        <begin position="47"/>
        <end position="57"/>
    </location>
</feature>
<evidence type="ECO:0000256" key="2">
    <source>
        <dbReference type="SAM" id="Phobius"/>
    </source>
</evidence>
<feature type="compositionally biased region" description="Basic residues" evidence="1">
    <location>
        <begin position="174"/>
        <end position="186"/>
    </location>
</feature>
<evidence type="ECO:0000313" key="4">
    <source>
        <dbReference type="Proteomes" id="UP001521116"/>
    </source>
</evidence>
<evidence type="ECO:0000256" key="1">
    <source>
        <dbReference type="SAM" id="MobiDB-lite"/>
    </source>
</evidence>
<keyword evidence="2" id="KW-0472">Membrane</keyword>
<feature type="compositionally biased region" description="Gly residues" evidence="1">
    <location>
        <begin position="317"/>
        <end position="328"/>
    </location>
</feature>
<comment type="caution">
    <text evidence="3">The sequence shown here is derived from an EMBL/GenBank/DDBJ whole genome shotgun (WGS) entry which is preliminary data.</text>
</comment>
<reference evidence="3 4" key="1">
    <citation type="submission" date="2024-02" db="EMBL/GenBank/DDBJ databases">
        <title>De novo assembly and annotation of 12 fungi associated with fruit tree decline syndrome in Ontario, Canada.</title>
        <authorList>
            <person name="Sulman M."/>
            <person name="Ellouze W."/>
            <person name="Ilyukhin E."/>
        </authorList>
    </citation>
    <scope>NUCLEOTIDE SEQUENCE [LARGE SCALE GENOMIC DNA]</scope>
    <source>
        <strain evidence="3 4">M1-105</strain>
    </source>
</reference>
<feature type="compositionally biased region" description="Basic and acidic residues" evidence="1">
    <location>
        <begin position="303"/>
        <end position="316"/>
    </location>
</feature>
<organism evidence="3 4">
    <name type="scientific">Neofusicoccum ribis</name>
    <dbReference type="NCBI Taxonomy" id="45134"/>
    <lineage>
        <taxon>Eukaryota</taxon>
        <taxon>Fungi</taxon>
        <taxon>Dikarya</taxon>
        <taxon>Ascomycota</taxon>
        <taxon>Pezizomycotina</taxon>
        <taxon>Dothideomycetes</taxon>
        <taxon>Dothideomycetes incertae sedis</taxon>
        <taxon>Botryosphaeriales</taxon>
        <taxon>Botryosphaeriaceae</taxon>
        <taxon>Neofusicoccum</taxon>
    </lineage>
</organism>
<evidence type="ECO:0000313" key="3">
    <source>
        <dbReference type="EMBL" id="KAL1627616.1"/>
    </source>
</evidence>
<evidence type="ECO:0008006" key="5">
    <source>
        <dbReference type="Google" id="ProtNLM"/>
    </source>
</evidence>
<protein>
    <recommendedName>
        <fullName evidence="5">Secreted protein</fullName>
    </recommendedName>
</protein>
<feature type="compositionally biased region" description="Polar residues" evidence="1">
    <location>
        <begin position="190"/>
        <end position="201"/>
    </location>
</feature>
<gene>
    <name evidence="3" type="ORF">SLS56_006337</name>
</gene>
<feature type="region of interest" description="Disordered" evidence="1">
    <location>
        <begin position="1"/>
        <end position="62"/>
    </location>
</feature>
<sequence length="434" mass="48255">MEKHHQNQSTGMEMEAHERHEEAPPPPYVPGPIHHNKSLPEIPPLQSRDDGPSHESDFSTPVYYTRDPRKLIGYLIPFPKPLLEIPTEDMPSRFLIYTPPPPPLKKPAEGEKEGIAHKFQRKWQQEIREAKDTTVERTRWQNIKSKSTRGVEWAINQTTTSNVDFLIRVDAGSGKKKKDKGKKKEHQRSDSAQTSPTSQEQAAPDAEPTRLSEIILAYPHTLAGTPESVREEFVDKTLRTKSKTQRDAIIATGLLPVSIALDILMTPILPFVPLMQVNGAWAFFAIRGNRAAGKAAKQMAMAKQDDGVKDAGKDGGQDGGGEEGGAGGAEKEKEERIHFTFRPAPGLEVLQRYLAAWCYEKDEKLFAAVDAPPTEEDLLEAIGWAPSQTGDEGSSEGEVADVKEDLRQVMAKAAKEWKGWCKTYAKNPKKATKK</sequence>
<feature type="region of interest" description="Disordered" evidence="1">
    <location>
        <begin position="174"/>
        <end position="208"/>
    </location>
</feature>
<dbReference type="EMBL" id="JAJVDC020000071">
    <property type="protein sequence ID" value="KAL1627616.1"/>
    <property type="molecule type" value="Genomic_DNA"/>
</dbReference>
<feature type="compositionally biased region" description="Basic and acidic residues" evidence="1">
    <location>
        <begin position="14"/>
        <end position="23"/>
    </location>
</feature>
<name>A0ABR3SS28_9PEZI</name>
<accession>A0ABR3SS28</accession>
<feature type="region of interest" description="Disordered" evidence="1">
    <location>
        <begin position="303"/>
        <end position="333"/>
    </location>
</feature>
<proteinExistence type="predicted"/>
<keyword evidence="4" id="KW-1185">Reference proteome</keyword>
<feature type="transmembrane region" description="Helical" evidence="2">
    <location>
        <begin position="248"/>
        <end position="269"/>
    </location>
</feature>
<keyword evidence="2" id="KW-0812">Transmembrane</keyword>
<dbReference type="Proteomes" id="UP001521116">
    <property type="component" value="Unassembled WGS sequence"/>
</dbReference>